<organism evidence="2 3">
    <name type="scientific">Penicillium polonicum</name>
    <dbReference type="NCBI Taxonomy" id="60169"/>
    <lineage>
        <taxon>Eukaryota</taxon>
        <taxon>Fungi</taxon>
        <taxon>Dikarya</taxon>
        <taxon>Ascomycota</taxon>
        <taxon>Pezizomycotina</taxon>
        <taxon>Eurotiomycetes</taxon>
        <taxon>Eurotiomycetidae</taxon>
        <taxon>Eurotiales</taxon>
        <taxon>Aspergillaceae</taxon>
        <taxon>Penicillium</taxon>
    </lineage>
</organism>
<accession>A0A1V6NIR3</accession>
<proteinExistence type="predicted"/>
<gene>
    <name evidence="2" type="ORF">PENPOL_c007G03173</name>
</gene>
<feature type="chain" id="PRO_5013003301" evidence="1">
    <location>
        <begin position="21"/>
        <end position="65"/>
    </location>
</feature>
<sequence length="65" mass="7107">MHFYSIFVATIALMVSTAAANEEHWEKAAVDCLNICQDESNGFSCPPDTEKTQLSNGCWTCCDSA</sequence>
<evidence type="ECO:0000313" key="2">
    <source>
        <dbReference type="EMBL" id="OQD64447.1"/>
    </source>
</evidence>
<name>A0A1V6NIR3_PENPO</name>
<keyword evidence="1" id="KW-0732">Signal</keyword>
<evidence type="ECO:0000256" key="1">
    <source>
        <dbReference type="SAM" id="SignalP"/>
    </source>
</evidence>
<dbReference type="EMBL" id="MDYM01000007">
    <property type="protein sequence ID" value="OQD64447.1"/>
    <property type="molecule type" value="Genomic_DNA"/>
</dbReference>
<protein>
    <submittedName>
        <fullName evidence="2">Uncharacterized protein</fullName>
    </submittedName>
</protein>
<dbReference type="Proteomes" id="UP000191408">
    <property type="component" value="Unassembled WGS sequence"/>
</dbReference>
<reference evidence="3" key="1">
    <citation type="journal article" date="2017" name="Nat. Microbiol.">
        <title>Global analysis of biosynthetic gene clusters reveals vast potential of secondary metabolite production in Penicillium species.</title>
        <authorList>
            <person name="Nielsen J.C."/>
            <person name="Grijseels S."/>
            <person name="Prigent S."/>
            <person name="Ji B."/>
            <person name="Dainat J."/>
            <person name="Nielsen K.F."/>
            <person name="Frisvad J.C."/>
            <person name="Workman M."/>
            <person name="Nielsen J."/>
        </authorList>
    </citation>
    <scope>NUCLEOTIDE SEQUENCE [LARGE SCALE GENOMIC DNA]</scope>
    <source>
        <strain evidence="3">IBT 4502</strain>
    </source>
</reference>
<comment type="caution">
    <text evidence="2">The sequence shown here is derived from an EMBL/GenBank/DDBJ whole genome shotgun (WGS) entry which is preliminary data.</text>
</comment>
<feature type="signal peptide" evidence="1">
    <location>
        <begin position="1"/>
        <end position="20"/>
    </location>
</feature>
<dbReference type="AlphaFoldDB" id="A0A1V6NIR3"/>
<dbReference type="OrthoDB" id="4262255at2759"/>
<evidence type="ECO:0000313" key="3">
    <source>
        <dbReference type="Proteomes" id="UP000191408"/>
    </source>
</evidence>
<keyword evidence="3" id="KW-1185">Reference proteome</keyword>